<dbReference type="SUPFAM" id="SSF57667">
    <property type="entry name" value="beta-beta-alpha zinc fingers"/>
    <property type="match status" value="4"/>
</dbReference>
<feature type="domain" description="C2H2-type" evidence="7">
    <location>
        <begin position="557"/>
        <end position="585"/>
    </location>
</feature>
<evidence type="ECO:0000256" key="2">
    <source>
        <dbReference type="ARBA" id="ARBA00022723"/>
    </source>
</evidence>
<dbReference type="PROSITE" id="PS00028">
    <property type="entry name" value="ZINC_FINGER_C2H2_1"/>
    <property type="match status" value="7"/>
</dbReference>
<feature type="domain" description="C2H2-type" evidence="7">
    <location>
        <begin position="528"/>
        <end position="556"/>
    </location>
</feature>
<feature type="domain" description="C2H2-type" evidence="7">
    <location>
        <begin position="615"/>
        <end position="643"/>
    </location>
</feature>
<keyword evidence="5" id="KW-0862">Zinc</keyword>
<feature type="domain" description="C2H2-type" evidence="7">
    <location>
        <begin position="470"/>
        <end position="498"/>
    </location>
</feature>
<keyword evidence="4" id="KW-0863">Zinc-finger</keyword>
<evidence type="ECO:0000256" key="4">
    <source>
        <dbReference type="ARBA" id="ARBA00022771"/>
    </source>
</evidence>
<feature type="domain" description="C2H2-type" evidence="7">
    <location>
        <begin position="586"/>
        <end position="609"/>
    </location>
</feature>
<evidence type="ECO:0000256" key="5">
    <source>
        <dbReference type="ARBA" id="ARBA00022833"/>
    </source>
</evidence>
<protein>
    <submittedName>
        <fullName evidence="8">KRAB</fullName>
    </submittedName>
</protein>
<keyword evidence="9" id="KW-1185">Reference proteome</keyword>
<feature type="domain" description="C2H2-type" evidence="7">
    <location>
        <begin position="499"/>
        <end position="527"/>
    </location>
</feature>
<accession>A0A7R8CYV9</accession>
<dbReference type="PANTHER" id="PTHR24406">
    <property type="entry name" value="TRANSCRIPTIONAL REPRESSOR CTCFL-RELATED"/>
    <property type="match status" value="1"/>
</dbReference>
<evidence type="ECO:0000313" key="8">
    <source>
        <dbReference type="EMBL" id="CAF2927765.1"/>
    </source>
</evidence>
<reference evidence="8" key="1">
    <citation type="submission" date="2021-02" db="EMBL/GenBank/DDBJ databases">
        <authorList>
            <person name="Bekaert M."/>
        </authorList>
    </citation>
    <scope>NUCLEOTIDE SEQUENCE</scope>
    <source>
        <strain evidence="8">IoA-00</strain>
    </source>
</reference>
<evidence type="ECO:0000313" key="9">
    <source>
        <dbReference type="Proteomes" id="UP000675881"/>
    </source>
</evidence>
<sequence>MICNTQFDTFREKLSQDRLTTHPPAAALPQKSPRNLSHLSDYVVDITDGHSQKEAEKRLYHPNCYEEGHHQEVKRSVDRDAAKKIQHSFKEAAALLRCDRQGKARNINMDFYLDPFEFPAIKKDIRSSFESYVSRFEAAFKKECPMDLDRDPDDIKRDLFLTVAGEDFLQDLEEILSYPECSSFEVILVSFLAKYKSHEFLLADALEFRSLEQKECESVPDFVSRVRIKASLLNYHCSEDLEQMILIQTLLGIQDKQLCQDALENAWNLDELISQSESLDREVVVSLKETDTLVSKSENGAYYDQRALEKRNGEDKLYSSPSRQGEVMSLGDAFSQSAVVPTKKICMDVAFNVRGLTIALQESEKEEDDASKETKRKILEEILSEFKDDDDDDDDESMDKGRRILSAQKRVQRGKSLKGPLRCNICADFFDDKKKLIRHREKSCKWCSLCFQTRSEFSLHNVEAHNNTTSQCTLCQKVFTSKSGLDLHMQTMHERNEKFRCGYCGNGFPIERMLSAHIKRVHLKERKFNCDRCGKRFETSSLLTKHINGVHEKKISAICHICSKAFTQDSCYKAHVLRVHENVRNFKCDVCDARFHASADLQKHKKGVHDKILDYVCEYCKKGFSRNSILQKHIKAIHSNERDFQCSLCSNAYVSKYNLNRHVQEAHERVKQKCDICLKDIAGFGTGNLAKHKRTAHGIASSNTLIHTQ</sequence>
<keyword evidence="6" id="KW-0539">Nucleus</keyword>
<proteinExistence type="predicted"/>
<comment type="subcellular location">
    <subcellularLocation>
        <location evidence="1">Nucleus</location>
    </subcellularLocation>
</comment>
<dbReference type="OrthoDB" id="427030at2759"/>
<dbReference type="EMBL" id="HG994583">
    <property type="protein sequence ID" value="CAF2927765.1"/>
    <property type="molecule type" value="Genomic_DNA"/>
</dbReference>
<dbReference type="Pfam" id="PF00096">
    <property type="entry name" value="zf-C2H2"/>
    <property type="match status" value="4"/>
</dbReference>
<evidence type="ECO:0000256" key="3">
    <source>
        <dbReference type="ARBA" id="ARBA00022737"/>
    </source>
</evidence>
<evidence type="ECO:0000256" key="6">
    <source>
        <dbReference type="ARBA" id="ARBA00023242"/>
    </source>
</evidence>
<dbReference type="Gene3D" id="3.30.160.60">
    <property type="entry name" value="Classic Zinc Finger"/>
    <property type="match status" value="5"/>
</dbReference>
<evidence type="ECO:0000256" key="1">
    <source>
        <dbReference type="ARBA" id="ARBA00004123"/>
    </source>
</evidence>
<evidence type="ECO:0000259" key="7">
    <source>
        <dbReference type="PROSITE" id="PS50157"/>
    </source>
</evidence>
<dbReference type="InterPro" id="IPR013087">
    <property type="entry name" value="Znf_C2H2_type"/>
</dbReference>
<keyword evidence="2" id="KW-0479">Metal-binding</keyword>
<dbReference type="SMART" id="SM00355">
    <property type="entry name" value="ZnF_C2H2"/>
    <property type="match status" value="10"/>
</dbReference>
<dbReference type="InterPro" id="IPR036236">
    <property type="entry name" value="Znf_C2H2_sf"/>
</dbReference>
<dbReference type="GO" id="GO:0008270">
    <property type="term" value="F:zinc ion binding"/>
    <property type="evidence" value="ECO:0007669"/>
    <property type="project" value="UniProtKB-KW"/>
</dbReference>
<gene>
    <name evidence="8" type="ORF">LSAA_8437</name>
</gene>
<dbReference type="GO" id="GO:0005634">
    <property type="term" value="C:nucleus"/>
    <property type="evidence" value="ECO:0007669"/>
    <property type="project" value="UniProtKB-SubCell"/>
</dbReference>
<dbReference type="Proteomes" id="UP000675881">
    <property type="component" value="Chromosome 4"/>
</dbReference>
<dbReference type="PROSITE" id="PS50157">
    <property type="entry name" value="ZINC_FINGER_C2H2_2"/>
    <property type="match status" value="7"/>
</dbReference>
<organism evidence="8 9">
    <name type="scientific">Lepeophtheirus salmonis</name>
    <name type="common">Salmon louse</name>
    <name type="synonym">Caligus salmonis</name>
    <dbReference type="NCBI Taxonomy" id="72036"/>
    <lineage>
        <taxon>Eukaryota</taxon>
        <taxon>Metazoa</taxon>
        <taxon>Ecdysozoa</taxon>
        <taxon>Arthropoda</taxon>
        <taxon>Crustacea</taxon>
        <taxon>Multicrustacea</taxon>
        <taxon>Hexanauplia</taxon>
        <taxon>Copepoda</taxon>
        <taxon>Siphonostomatoida</taxon>
        <taxon>Caligidae</taxon>
        <taxon>Lepeophtheirus</taxon>
    </lineage>
</organism>
<feature type="domain" description="C2H2-type" evidence="7">
    <location>
        <begin position="644"/>
        <end position="672"/>
    </location>
</feature>
<dbReference type="AlphaFoldDB" id="A0A7R8CYV9"/>
<dbReference type="InterPro" id="IPR050888">
    <property type="entry name" value="ZnF_C2H2-type_TF"/>
</dbReference>
<name>A0A7R8CYV9_LEPSM</name>
<keyword evidence="3" id="KW-0677">Repeat</keyword>